<dbReference type="CDD" id="cd03801">
    <property type="entry name" value="GT4_PimA-like"/>
    <property type="match status" value="1"/>
</dbReference>
<dbReference type="PANTHER" id="PTHR12526">
    <property type="entry name" value="GLYCOSYLTRANSFERASE"/>
    <property type="match status" value="1"/>
</dbReference>
<evidence type="ECO:0000259" key="1">
    <source>
        <dbReference type="Pfam" id="PF00534"/>
    </source>
</evidence>
<dbReference type="Proteomes" id="UP000649604">
    <property type="component" value="Unassembled WGS sequence"/>
</dbReference>
<evidence type="ECO:0000313" key="2">
    <source>
        <dbReference type="EMBL" id="MBD3323894.1"/>
    </source>
</evidence>
<proteinExistence type="predicted"/>
<organism evidence="2 3">
    <name type="scientific">candidate division KSB3 bacterium</name>
    <dbReference type="NCBI Taxonomy" id="2044937"/>
    <lineage>
        <taxon>Bacteria</taxon>
        <taxon>candidate division KSB3</taxon>
    </lineage>
</organism>
<dbReference type="Pfam" id="PF00534">
    <property type="entry name" value="Glycos_transf_1"/>
    <property type="match status" value="1"/>
</dbReference>
<feature type="non-terminal residue" evidence="2">
    <location>
        <position position="1"/>
    </location>
</feature>
<feature type="domain" description="Glycosyl transferase family 1" evidence="1">
    <location>
        <begin position="1"/>
        <end position="139"/>
    </location>
</feature>
<sequence length="183" mass="19863">INAVARVIAKIPDARVVMIGKAENQDYLASLQAQIQRLRLEAQVEWMAALPQTELAHRMRQADALVLPSLSEALGRVVIEAMATGTPVIGSRVGGIPELIADGKTGLLVPPGDDAALAEKMCWVAEHPDEIFQMGRQAYAFATKFFSEDIYVQGYAQLLSEAAKLLSQEQTRSKGRNSSNITS</sequence>
<dbReference type="Gene3D" id="3.40.50.2000">
    <property type="entry name" value="Glycogen Phosphorylase B"/>
    <property type="match status" value="1"/>
</dbReference>
<reference evidence="2" key="1">
    <citation type="submission" date="2019-11" db="EMBL/GenBank/DDBJ databases">
        <title>Microbial mats filling the niche in hypersaline microbial mats.</title>
        <authorList>
            <person name="Wong H.L."/>
            <person name="Macleod F.I."/>
            <person name="White R.A. III"/>
            <person name="Burns B.P."/>
        </authorList>
    </citation>
    <scope>NUCLEOTIDE SEQUENCE</scope>
    <source>
        <strain evidence="2">Rbin_158</strain>
    </source>
</reference>
<protein>
    <submittedName>
        <fullName evidence="2">Glycosyltransferase</fullName>
    </submittedName>
</protein>
<dbReference type="GO" id="GO:0016757">
    <property type="term" value="F:glycosyltransferase activity"/>
    <property type="evidence" value="ECO:0007669"/>
    <property type="project" value="InterPro"/>
</dbReference>
<accession>A0A9D5Q4N3</accession>
<dbReference type="AlphaFoldDB" id="A0A9D5Q4N3"/>
<evidence type="ECO:0000313" key="3">
    <source>
        <dbReference type="Proteomes" id="UP000649604"/>
    </source>
</evidence>
<name>A0A9D5Q4N3_9BACT</name>
<gene>
    <name evidence="2" type="ORF">GF339_04875</name>
</gene>
<comment type="caution">
    <text evidence="2">The sequence shown here is derived from an EMBL/GenBank/DDBJ whole genome shotgun (WGS) entry which is preliminary data.</text>
</comment>
<dbReference type="SUPFAM" id="SSF53756">
    <property type="entry name" value="UDP-Glycosyltransferase/glycogen phosphorylase"/>
    <property type="match status" value="1"/>
</dbReference>
<dbReference type="EMBL" id="WJJP01000153">
    <property type="protein sequence ID" value="MBD3323894.1"/>
    <property type="molecule type" value="Genomic_DNA"/>
</dbReference>
<dbReference type="InterPro" id="IPR001296">
    <property type="entry name" value="Glyco_trans_1"/>
</dbReference>